<dbReference type="SUPFAM" id="SSF51905">
    <property type="entry name" value="FAD/NAD(P)-binding domain"/>
    <property type="match status" value="1"/>
</dbReference>
<dbReference type="GO" id="GO:0071949">
    <property type="term" value="F:FAD binding"/>
    <property type="evidence" value="ECO:0007669"/>
    <property type="project" value="InterPro"/>
</dbReference>
<protein>
    <recommendedName>
        <fullName evidence="3">FAD-binding domain-containing protein</fullName>
    </recommendedName>
</protein>
<evidence type="ECO:0000259" key="3">
    <source>
        <dbReference type="Pfam" id="PF01494"/>
    </source>
</evidence>
<dbReference type="PANTHER" id="PTHR13789">
    <property type="entry name" value="MONOOXYGENASE"/>
    <property type="match status" value="1"/>
</dbReference>
<evidence type="ECO:0000256" key="1">
    <source>
        <dbReference type="ARBA" id="ARBA00023002"/>
    </source>
</evidence>
<accession>A0A512RJK2</accession>
<dbReference type="Gene3D" id="3.50.50.60">
    <property type="entry name" value="FAD/NAD(P)-binding domain"/>
    <property type="match status" value="1"/>
</dbReference>
<dbReference type="Proteomes" id="UP000321436">
    <property type="component" value="Unassembled WGS sequence"/>
</dbReference>
<dbReference type="InterPro" id="IPR002938">
    <property type="entry name" value="FAD-bd"/>
</dbReference>
<proteinExistence type="predicted"/>
<reference evidence="4 5" key="1">
    <citation type="submission" date="2019-07" db="EMBL/GenBank/DDBJ databases">
        <title>Whole genome shotgun sequence of Chitinophaga cymbidii NBRC 109752.</title>
        <authorList>
            <person name="Hosoyama A."/>
            <person name="Uohara A."/>
            <person name="Ohji S."/>
            <person name="Ichikawa N."/>
        </authorList>
    </citation>
    <scope>NUCLEOTIDE SEQUENCE [LARGE SCALE GENOMIC DNA]</scope>
    <source>
        <strain evidence="4 5">NBRC 109752</strain>
    </source>
</reference>
<dbReference type="GO" id="GO:0004497">
    <property type="term" value="F:monooxygenase activity"/>
    <property type="evidence" value="ECO:0007669"/>
    <property type="project" value="UniProtKB-KW"/>
</dbReference>
<evidence type="ECO:0000256" key="2">
    <source>
        <dbReference type="ARBA" id="ARBA00023033"/>
    </source>
</evidence>
<comment type="caution">
    <text evidence="4">The sequence shown here is derived from an EMBL/GenBank/DDBJ whole genome shotgun (WGS) entry which is preliminary data.</text>
</comment>
<gene>
    <name evidence="4" type="ORF">CCY01nite_21490</name>
</gene>
<evidence type="ECO:0000313" key="4">
    <source>
        <dbReference type="EMBL" id="GEP95889.1"/>
    </source>
</evidence>
<keyword evidence="5" id="KW-1185">Reference proteome</keyword>
<sequence length="384" mass="42121">MKVIIIGAGIGGLTTAIALQQRGIAYEIYDAAPGNRPVGAGIMLGANAMRVYERLEIAEEIKSVSVLAEYIYIRNCQGTVLQTISNAEVEERYGTGTYGLHRAALQQVLLGHCRQPVHYNKRCASVSENGPCITVHFSDGSKAEGSLVIGADGIRSAVREQCVEKARYRYSGQTCWRAIIPVDLPAAEASVAAETWSVKGGGLRAMFTQVGPQQVYFWMTKAMPAGTVMPPEAALPFIREQLSGYEGYMQAMLHHLRPEYLIQSDLSDIAPLRSWHKGRAVLLGDAAHATTPNVGQGAGLAIEDAWVLVQCLAASGHHEQAFEAYQQRRMARAGKIVRLSRQIGWLTNWKGRLLTGLRDSLMKRMPKRMTDKQLAFFYGVDLDA</sequence>
<dbReference type="OrthoDB" id="9766816at2"/>
<dbReference type="AlphaFoldDB" id="A0A512RJK2"/>
<name>A0A512RJK2_9BACT</name>
<dbReference type="EMBL" id="BKAU01000001">
    <property type="protein sequence ID" value="GEP95889.1"/>
    <property type="molecule type" value="Genomic_DNA"/>
</dbReference>
<dbReference type="PANTHER" id="PTHR13789:SF309">
    <property type="entry name" value="PUTATIVE (AFU_ORTHOLOGUE AFUA_6G14510)-RELATED"/>
    <property type="match status" value="1"/>
</dbReference>
<dbReference type="InterPro" id="IPR036188">
    <property type="entry name" value="FAD/NAD-bd_sf"/>
</dbReference>
<dbReference type="PRINTS" id="PR00420">
    <property type="entry name" value="RNGMNOXGNASE"/>
</dbReference>
<keyword evidence="1" id="KW-0560">Oxidoreductase</keyword>
<evidence type="ECO:0000313" key="5">
    <source>
        <dbReference type="Proteomes" id="UP000321436"/>
    </source>
</evidence>
<organism evidence="4 5">
    <name type="scientific">Chitinophaga cymbidii</name>
    <dbReference type="NCBI Taxonomy" id="1096750"/>
    <lineage>
        <taxon>Bacteria</taxon>
        <taxon>Pseudomonadati</taxon>
        <taxon>Bacteroidota</taxon>
        <taxon>Chitinophagia</taxon>
        <taxon>Chitinophagales</taxon>
        <taxon>Chitinophagaceae</taxon>
        <taxon>Chitinophaga</taxon>
    </lineage>
</organism>
<feature type="domain" description="FAD-binding" evidence="3">
    <location>
        <begin position="2"/>
        <end position="339"/>
    </location>
</feature>
<dbReference type="Pfam" id="PF01494">
    <property type="entry name" value="FAD_binding_3"/>
    <property type="match status" value="1"/>
</dbReference>
<keyword evidence="2" id="KW-0503">Monooxygenase</keyword>
<dbReference type="RefSeq" id="WP_146860635.1">
    <property type="nucleotide sequence ID" value="NZ_BKAU01000001.1"/>
</dbReference>
<dbReference type="InterPro" id="IPR050493">
    <property type="entry name" value="FAD-dep_Monooxygenase_BioMet"/>
</dbReference>